<organism evidence="2 3">
    <name type="scientific">Prevotella communis</name>
    <dbReference type="NCBI Taxonomy" id="2913614"/>
    <lineage>
        <taxon>Bacteria</taxon>
        <taxon>Pseudomonadati</taxon>
        <taxon>Bacteroidota</taxon>
        <taxon>Bacteroidia</taxon>
        <taxon>Bacteroidales</taxon>
        <taxon>Prevotellaceae</taxon>
        <taxon>Prevotella</taxon>
    </lineage>
</organism>
<dbReference type="InterPro" id="IPR045951">
    <property type="entry name" value="DUF6371"/>
</dbReference>
<evidence type="ECO:0000313" key="2">
    <source>
        <dbReference type="EMBL" id="SDO32640.1"/>
    </source>
</evidence>
<comment type="caution">
    <text evidence="2">The sequence shown here is derived from an EMBL/GenBank/DDBJ whole genome shotgun (WGS) entry which is preliminary data.</text>
</comment>
<dbReference type="OrthoDB" id="1068350at2"/>
<protein>
    <recommendedName>
        <fullName evidence="1">DUF6371 domain-containing protein</fullName>
    </recommendedName>
</protein>
<feature type="domain" description="DUF6371" evidence="1">
    <location>
        <begin position="41"/>
        <end position="188"/>
    </location>
</feature>
<accession>A0A1H0IMU7</accession>
<dbReference type="InterPro" id="IPR034154">
    <property type="entry name" value="TOPRIM_DnaG/twinkle"/>
</dbReference>
<dbReference type="Proteomes" id="UP000199134">
    <property type="component" value="Unassembled WGS sequence"/>
</dbReference>
<evidence type="ECO:0000313" key="3">
    <source>
        <dbReference type="Proteomes" id="UP000199134"/>
    </source>
</evidence>
<dbReference type="CDD" id="cd01029">
    <property type="entry name" value="TOPRIM_primases"/>
    <property type="match status" value="1"/>
</dbReference>
<dbReference type="Pfam" id="PF19898">
    <property type="entry name" value="DUF6371"/>
    <property type="match status" value="1"/>
</dbReference>
<dbReference type="EMBL" id="FNIW01000016">
    <property type="protein sequence ID" value="SDO32640.1"/>
    <property type="molecule type" value="Genomic_DNA"/>
</dbReference>
<sequence length="246" mass="28228">MTKMCEILQHTFKALHQQLGHNTLCDTRPFWQRRISTASAFCRALVANGYMTTEQMEQATLLYRLGLSRKGGVIFWQYDENDIMHDGKIMYYRPDCHRDHNRNPTWVSHLLRKGGYLPEDWKTEHCLFGLHLLQDSKKNVAVVESEKTAVIMSAVKPDYTWLATGGKTELNVAKLKPLQGRRVILFPDTDETGKTYQDWYEIAQAASDVFGHPVTVSSILEQQASPSQKGEKIDIADLIFPFSENY</sequence>
<dbReference type="AlphaFoldDB" id="A0A1H0IMU7"/>
<gene>
    <name evidence="2" type="ORF">SAMN04487900_1166</name>
</gene>
<proteinExistence type="predicted"/>
<name>A0A1H0IMU7_9BACT</name>
<reference evidence="3" key="1">
    <citation type="submission" date="2016-10" db="EMBL/GenBank/DDBJ databases">
        <authorList>
            <person name="de Groot N.N."/>
        </authorList>
    </citation>
    <scope>NUCLEOTIDE SEQUENCE [LARGE SCALE GENOMIC DNA]</scope>
    <source>
        <strain evidence="3">BP1-145</strain>
    </source>
</reference>
<evidence type="ECO:0000259" key="1">
    <source>
        <dbReference type="Pfam" id="PF19898"/>
    </source>
</evidence>